<dbReference type="SFLD" id="SFLDG01129">
    <property type="entry name" value="C1.5:_HAD__Beta-PGM__Phosphata"/>
    <property type="match status" value="1"/>
</dbReference>
<dbReference type="EC" id="3.8.1.2" evidence="1"/>
<dbReference type="Gene3D" id="1.10.150.240">
    <property type="entry name" value="Putative phosphatase, domain 2"/>
    <property type="match status" value="1"/>
</dbReference>
<dbReference type="SFLD" id="SFLDS00003">
    <property type="entry name" value="Haloacid_Dehalogenase"/>
    <property type="match status" value="1"/>
</dbReference>
<evidence type="ECO:0000313" key="2">
    <source>
        <dbReference type="Proteomes" id="UP000734218"/>
    </source>
</evidence>
<dbReference type="InterPro" id="IPR006439">
    <property type="entry name" value="HAD-SF_hydro_IA"/>
</dbReference>
<dbReference type="CDD" id="cd02603">
    <property type="entry name" value="HAD_sEH-N_like"/>
    <property type="match status" value="1"/>
</dbReference>
<dbReference type="Pfam" id="PF00702">
    <property type="entry name" value="Hydrolase"/>
    <property type="match status" value="1"/>
</dbReference>
<dbReference type="InterPro" id="IPR036412">
    <property type="entry name" value="HAD-like_sf"/>
</dbReference>
<evidence type="ECO:0000313" key="1">
    <source>
        <dbReference type="EMBL" id="NJC34529.1"/>
    </source>
</evidence>
<dbReference type="SUPFAM" id="SSF56784">
    <property type="entry name" value="HAD-like"/>
    <property type="match status" value="1"/>
</dbReference>
<sequence length="222" mass="24542">MAEGDRPLPGTGERVFDVRGVSAVVFDVGNVLLPWDRRALYRGMIADEDALDLFLSEVLTEEWHFQHDAGRPFAETSAELIAEHPQHRALIEVWGPRFGETLGAPIAGMQAIIDDLAAAGVPMFGITNFSHEFFVPVRANHPRLFGPMRDIIVSGEERLVKPDAAIYRLAERRFGLPASAMLFVDDRAENIAGAEAVGMAGHLFRDAETLRRDLMARELLPA</sequence>
<dbReference type="GO" id="GO:0018784">
    <property type="term" value="F:(S)-2-haloacid dehalogenase activity"/>
    <property type="evidence" value="ECO:0007669"/>
    <property type="project" value="UniProtKB-EC"/>
</dbReference>
<keyword evidence="1" id="KW-0378">Hydrolase</keyword>
<protein>
    <submittedName>
        <fullName evidence="1">2-haloacid dehalogenase</fullName>
        <ecNumber evidence="1">3.8.1.2</ecNumber>
    </submittedName>
</protein>
<gene>
    <name evidence="1" type="ORF">GGR88_002043</name>
</gene>
<name>A0ABX0XMC9_9SPHN</name>
<organism evidence="1 2">
    <name type="scientific">Sphingomonas jejuensis</name>
    <dbReference type="NCBI Taxonomy" id="904715"/>
    <lineage>
        <taxon>Bacteria</taxon>
        <taxon>Pseudomonadati</taxon>
        <taxon>Pseudomonadota</taxon>
        <taxon>Alphaproteobacteria</taxon>
        <taxon>Sphingomonadales</taxon>
        <taxon>Sphingomonadaceae</taxon>
        <taxon>Sphingomonas</taxon>
    </lineage>
</organism>
<dbReference type="NCBIfam" id="TIGR01509">
    <property type="entry name" value="HAD-SF-IA-v3"/>
    <property type="match status" value="1"/>
</dbReference>
<dbReference type="PANTHER" id="PTHR43611">
    <property type="entry name" value="ALPHA-D-GLUCOSE 1-PHOSPHATE PHOSPHATASE"/>
    <property type="match status" value="1"/>
</dbReference>
<dbReference type="PRINTS" id="PR00413">
    <property type="entry name" value="HADHALOGNASE"/>
</dbReference>
<dbReference type="Proteomes" id="UP000734218">
    <property type="component" value="Unassembled WGS sequence"/>
</dbReference>
<comment type="caution">
    <text evidence="1">The sequence shown here is derived from an EMBL/GenBank/DDBJ whole genome shotgun (WGS) entry which is preliminary data.</text>
</comment>
<dbReference type="Gene3D" id="3.40.50.1000">
    <property type="entry name" value="HAD superfamily/HAD-like"/>
    <property type="match status" value="1"/>
</dbReference>
<dbReference type="PANTHER" id="PTHR43611:SF3">
    <property type="entry name" value="FLAVIN MONONUCLEOTIDE HYDROLASE 1, CHLOROPLATIC"/>
    <property type="match status" value="1"/>
</dbReference>
<dbReference type="EMBL" id="JAATJE010000002">
    <property type="protein sequence ID" value="NJC34529.1"/>
    <property type="molecule type" value="Genomic_DNA"/>
</dbReference>
<dbReference type="RefSeq" id="WP_167954598.1">
    <property type="nucleotide sequence ID" value="NZ_JAATJE010000002.1"/>
</dbReference>
<accession>A0ABX0XMC9</accession>
<proteinExistence type="predicted"/>
<dbReference type="InterPro" id="IPR023198">
    <property type="entry name" value="PGP-like_dom2"/>
</dbReference>
<reference evidence="1 2" key="1">
    <citation type="submission" date="2020-03" db="EMBL/GenBank/DDBJ databases">
        <title>Genomic Encyclopedia of Type Strains, Phase IV (KMG-IV): sequencing the most valuable type-strain genomes for metagenomic binning, comparative biology and taxonomic classification.</title>
        <authorList>
            <person name="Goeker M."/>
        </authorList>
    </citation>
    <scope>NUCLEOTIDE SEQUENCE [LARGE SCALE GENOMIC DNA]</scope>
    <source>
        <strain evidence="1 2">DSM 27651</strain>
    </source>
</reference>
<keyword evidence="2" id="KW-1185">Reference proteome</keyword>
<dbReference type="InterPro" id="IPR023214">
    <property type="entry name" value="HAD_sf"/>
</dbReference>